<dbReference type="Proteomes" id="UP001242732">
    <property type="component" value="Chromosome"/>
</dbReference>
<sequence>MDFCYNLASYNVLRSATGVDSNAESSSSQRTSQAFSFDEMRSALPPRWGQHDASPSHMSAYDTPPQQWTPPQQQWALPPEQWTPPPEQWTPPPSQHENHGMFPGLPGDWYVPVSTDHADAPCQVVLQWPESVRGATLRHFSDIGEGGCVVAGIATIAGVDYAAARAAAVRVAGFNPEKGMGFLAAKKVLAEFGITSKCYHQADDWSELPDLALVGVEGKTSGGHSVVLERVGGQDIIYDCLQPTPILREHGSYKLKEGDEYLEIIR</sequence>
<evidence type="ECO:0000256" key="1">
    <source>
        <dbReference type="SAM" id="MobiDB-lite"/>
    </source>
</evidence>
<feature type="region of interest" description="Disordered" evidence="1">
    <location>
        <begin position="44"/>
        <end position="103"/>
    </location>
</feature>
<feature type="compositionally biased region" description="Low complexity" evidence="1">
    <location>
        <begin position="21"/>
        <end position="37"/>
    </location>
</feature>
<dbReference type="RefSeq" id="WP_011797444.1">
    <property type="nucleotide sequence ID" value="NZ_CP042302.1"/>
</dbReference>
<evidence type="ECO:0000313" key="2">
    <source>
        <dbReference type="EMBL" id="WIY49373.1"/>
    </source>
</evidence>
<organism evidence="2 3">
    <name type="scientific">Paracidovorax citrulli</name>
    <name type="common">Acidovorax citrulli</name>
    <dbReference type="NCBI Taxonomy" id="80869"/>
    <lineage>
        <taxon>Bacteria</taxon>
        <taxon>Pseudomonadati</taxon>
        <taxon>Pseudomonadota</taxon>
        <taxon>Betaproteobacteria</taxon>
        <taxon>Burkholderiales</taxon>
        <taxon>Comamonadaceae</taxon>
        <taxon>Paracidovorax</taxon>
    </lineage>
</organism>
<evidence type="ECO:0000313" key="3">
    <source>
        <dbReference type="Proteomes" id="UP001242732"/>
    </source>
</evidence>
<dbReference type="SUPFAM" id="SSF81995">
    <property type="entry name" value="beta-sandwich domain of Sec23/24"/>
    <property type="match status" value="1"/>
</dbReference>
<keyword evidence="3" id="KW-1185">Reference proteome</keyword>
<feature type="region of interest" description="Disordered" evidence="1">
    <location>
        <begin position="18"/>
        <end position="37"/>
    </location>
</feature>
<accession>A0ABY9AS63</accession>
<gene>
    <name evidence="2" type="ORF">QRO08_02045</name>
</gene>
<feature type="compositionally biased region" description="Low complexity" evidence="1">
    <location>
        <begin position="63"/>
        <end position="80"/>
    </location>
</feature>
<protein>
    <recommendedName>
        <fullName evidence="4">Peptidase C39 domain-containing protein</fullName>
    </recommendedName>
</protein>
<proteinExistence type="predicted"/>
<name>A0ABY9AS63_PARCI</name>
<feature type="compositionally biased region" description="Pro residues" evidence="1">
    <location>
        <begin position="81"/>
        <end position="94"/>
    </location>
</feature>
<dbReference type="EMBL" id="CP127363">
    <property type="protein sequence ID" value="WIY49373.1"/>
    <property type="molecule type" value="Genomic_DNA"/>
</dbReference>
<evidence type="ECO:0008006" key="4">
    <source>
        <dbReference type="Google" id="ProtNLM"/>
    </source>
</evidence>
<reference evidence="2 3" key="1">
    <citation type="submission" date="2023-06" db="EMBL/GenBank/DDBJ databases">
        <authorList>
            <person name="Ham H."/>
            <person name="Park D.S."/>
        </authorList>
    </citation>
    <scope>NUCLEOTIDE SEQUENCE [LARGE SCALE GENOMIC DNA]</scope>
    <source>
        <strain evidence="2 3">KACC 17005</strain>
    </source>
</reference>